<keyword evidence="2" id="KW-1185">Reference proteome</keyword>
<protein>
    <submittedName>
        <fullName evidence="1">Uncharacterized protein</fullName>
    </submittedName>
</protein>
<reference evidence="1 2" key="1">
    <citation type="submission" date="2016-11" db="EMBL/GenBank/DDBJ databases">
        <title>Characterization of two novel podoviruses, vB_AbaP_AS11 and vB_AbaP_AS12, infecting clinical multidrug-resistant Acinetobacter baumannii strains.</title>
        <authorList>
            <person name="Popova A.V."/>
            <person name="Lavysh D.G."/>
            <person name="Klimuk E.I."/>
            <person name="Bogun A.G."/>
            <person name="Goncharov A.E."/>
        </authorList>
    </citation>
    <scope>NUCLEOTIDE SEQUENCE [LARGE SCALE GENOMIC DNA]</scope>
</reference>
<dbReference type="EMBL" id="KY268295">
    <property type="protein sequence ID" value="APW79837.1"/>
    <property type="molecule type" value="Genomic_DNA"/>
</dbReference>
<organism evidence="1 2">
    <name type="scientific">Acinetobacter phage vB_AbaP_AS12</name>
    <dbReference type="NCBI Taxonomy" id="1932885"/>
    <lineage>
        <taxon>Viruses</taxon>
        <taxon>Duplodnaviria</taxon>
        <taxon>Heunggongvirae</taxon>
        <taxon>Uroviricota</taxon>
        <taxon>Caudoviricetes</taxon>
        <taxon>Autographivirales</taxon>
        <taxon>Autoscriptoviridae</taxon>
        <taxon>Beijerinckvirinae</taxon>
        <taxon>Friunavirus</taxon>
        <taxon>Friunavirus AS12</taxon>
    </lineage>
</organism>
<accession>A0A218KRG3</accession>
<sequence length="60" mass="6884">MTDFTKGPLTTVKVDYKGELIKVHPVYLSTEVVMKLQDIGLAEGFEYLYEDTVRKLLDMT</sequence>
<gene>
    <name evidence="1" type="ORF">AS12_gp49</name>
</gene>
<evidence type="ECO:0000313" key="2">
    <source>
        <dbReference type="Proteomes" id="UP000226288"/>
    </source>
</evidence>
<proteinExistence type="predicted"/>
<dbReference type="Proteomes" id="UP000226288">
    <property type="component" value="Segment"/>
</dbReference>
<dbReference type="OrthoDB" id="27917at10239"/>
<evidence type="ECO:0000313" key="1">
    <source>
        <dbReference type="EMBL" id="APW79837.1"/>
    </source>
</evidence>
<name>A0A218KRG3_9CAUD</name>